<dbReference type="InParanoid" id="A0A061FKR2"/>
<keyword evidence="1" id="KW-0479">Metal-binding</keyword>
<keyword evidence="3" id="KW-0862">Zinc</keyword>
<dbReference type="OMA" id="KMACKNC"/>
<dbReference type="Proteomes" id="UP000026915">
    <property type="component" value="Chromosome 8"/>
</dbReference>
<dbReference type="PROSITE" id="PS50089">
    <property type="entry name" value="ZF_RING_2"/>
    <property type="match status" value="1"/>
</dbReference>
<dbReference type="FunFam" id="1.10.1170.10:FF:000002">
    <property type="entry name" value="Baculoviral IAP repeat containing 7"/>
    <property type="match status" value="1"/>
</dbReference>
<protein>
    <submittedName>
        <fullName evidence="7">SBP family protein, putative</fullName>
    </submittedName>
</protein>
<name>A0A061FKR2_THECC</name>
<evidence type="ECO:0000256" key="3">
    <source>
        <dbReference type="ARBA" id="ARBA00022833"/>
    </source>
</evidence>
<evidence type="ECO:0000256" key="4">
    <source>
        <dbReference type="PROSITE-ProRule" id="PRU00175"/>
    </source>
</evidence>
<dbReference type="GO" id="GO:0008270">
    <property type="term" value="F:zinc ion binding"/>
    <property type="evidence" value="ECO:0007669"/>
    <property type="project" value="UniProtKB-KW"/>
</dbReference>
<dbReference type="Gene3D" id="3.30.40.10">
    <property type="entry name" value="Zinc/RING finger domain, C3HC4 (zinc finger)"/>
    <property type="match status" value="1"/>
</dbReference>
<evidence type="ECO:0000313" key="7">
    <source>
        <dbReference type="EMBL" id="EOY15089.1"/>
    </source>
</evidence>
<dbReference type="PANTHER" id="PTHR42647:SF22">
    <property type="entry name" value="BOI-RELATED E3 UBIQUITIN-PROTEIN LIGASE 2-RELATED"/>
    <property type="match status" value="1"/>
</dbReference>
<dbReference type="eggNOG" id="KOG1100">
    <property type="taxonomic scope" value="Eukaryota"/>
</dbReference>
<dbReference type="InterPro" id="IPR001841">
    <property type="entry name" value="Znf_RING"/>
</dbReference>
<dbReference type="PANTHER" id="PTHR42647">
    <property type="entry name" value="SBP (S-RIBONUCLEASE BINDING PROTEIN) FAMILY PROTEIN"/>
    <property type="match status" value="1"/>
</dbReference>
<keyword evidence="8" id="KW-1185">Reference proteome</keyword>
<gene>
    <name evidence="7" type="ORF">TCM_034264</name>
</gene>
<evidence type="ECO:0000256" key="1">
    <source>
        <dbReference type="ARBA" id="ARBA00022723"/>
    </source>
</evidence>
<dbReference type="EMBL" id="CM001886">
    <property type="protein sequence ID" value="EOY15089.1"/>
    <property type="molecule type" value="Genomic_DNA"/>
</dbReference>
<evidence type="ECO:0000256" key="2">
    <source>
        <dbReference type="ARBA" id="ARBA00022771"/>
    </source>
</evidence>
<dbReference type="AlphaFoldDB" id="A0A061FKR2"/>
<feature type="region of interest" description="Disordered" evidence="5">
    <location>
        <begin position="1"/>
        <end position="21"/>
    </location>
</feature>
<dbReference type="Gramene" id="EOY15089">
    <property type="protein sequence ID" value="EOY15089"/>
    <property type="gene ID" value="TCM_034264"/>
</dbReference>
<reference evidence="7 8" key="1">
    <citation type="journal article" date="2013" name="Genome Biol.">
        <title>The genome sequence of the most widely cultivated cacao type and its use to identify candidate genes regulating pod color.</title>
        <authorList>
            <person name="Motamayor J.C."/>
            <person name="Mockaitis K."/>
            <person name="Schmutz J."/>
            <person name="Haiminen N."/>
            <person name="Iii D.L."/>
            <person name="Cornejo O."/>
            <person name="Findley S.D."/>
            <person name="Zheng P."/>
            <person name="Utro F."/>
            <person name="Royaert S."/>
            <person name="Saski C."/>
            <person name="Jenkins J."/>
            <person name="Podicheti R."/>
            <person name="Zhao M."/>
            <person name="Scheffler B.E."/>
            <person name="Stack J.C."/>
            <person name="Feltus F.A."/>
            <person name="Mustiga G.M."/>
            <person name="Amores F."/>
            <person name="Phillips W."/>
            <person name="Marelli J.P."/>
            <person name="May G.D."/>
            <person name="Shapiro H."/>
            <person name="Ma J."/>
            <person name="Bustamante C.D."/>
            <person name="Schnell R.J."/>
            <person name="Main D."/>
            <person name="Gilbert D."/>
            <person name="Parida L."/>
            <person name="Kuhn D.N."/>
        </authorList>
    </citation>
    <scope>NUCLEOTIDE SEQUENCE [LARGE SCALE GENOMIC DNA]</scope>
    <source>
        <strain evidence="8">cv. Matina 1-6</strain>
    </source>
</reference>
<organism evidence="7 8">
    <name type="scientific">Theobroma cacao</name>
    <name type="common">Cacao</name>
    <name type="synonym">Cocoa</name>
    <dbReference type="NCBI Taxonomy" id="3641"/>
    <lineage>
        <taxon>Eukaryota</taxon>
        <taxon>Viridiplantae</taxon>
        <taxon>Streptophyta</taxon>
        <taxon>Embryophyta</taxon>
        <taxon>Tracheophyta</taxon>
        <taxon>Spermatophyta</taxon>
        <taxon>Magnoliopsida</taxon>
        <taxon>eudicotyledons</taxon>
        <taxon>Gunneridae</taxon>
        <taxon>Pentapetalae</taxon>
        <taxon>rosids</taxon>
        <taxon>malvids</taxon>
        <taxon>Malvales</taxon>
        <taxon>Malvaceae</taxon>
        <taxon>Byttnerioideae</taxon>
        <taxon>Theobroma</taxon>
    </lineage>
</organism>
<dbReference type="FunFam" id="3.30.40.10:FF:000239">
    <property type="entry name" value="probable BOI-related E3 ubiquitin-protein ligase 2"/>
    <property type="match status" value="1"/>
</dbReference>
<feature type="domain" description="RING-type" evidence="6">
    <location>
        <begin position="282"/>
        <end position="317"/>
    </location>
</feature>
<keyword evidence="2 4" id="KW-0863">Zinc-finger</keyword>
<evidence type="ECO:0000259" key="6">
    <source>
        <dbReference type="PROSITE" id="PS50089"/>
    </source>
</evidence>
<dbReference type="HOGENOM" id="CLU_038018_4_0_1"/>
<evidence type="ECO:0000256" key="5">
    <source>
        <dbReference type="SAM" id="MobiDB-lite"/>
    </source>
</evidence>
<sequence>MTEGGRRPPSVNQPGSGGKRRMASNRKLLALFTKYVNSYKGQGGRFLYVALLRSQYLAIVIMAVQAQLFPENMGLPLPMCGLQDWMVNPAPAVPSFEADFCFSLQDPHQQNFPFHLQQNAQNLASSSSTCDSFLPMALAQSLDAQLEMQRQELDCVLQLQNERLRSALREQRKRQLAILLKSMESKALYLMRRKEEDLARATKRTMELEACLRKAEMESESWQRLAKANESMVVDLSNTLEQVREGLVWVSNRAEDAESLFCGSCDREQGAEVKEEGKKMACKHCNSRSSCVLFLPCRHLCSCKSCEAFLDSCPVCKSVKEASMKVFWV</sequence>
<dbReference type="Pfam" id="PF13920">
    <property type="entry name" value="zf-C3HC4_3"/>
    <property type="match status" value="1"/>
</dbReference>
<dbReference type="GO" id="GO:0004842">
    <property type="term" value="F:ubiquitin-protein transferase activity"/>
    <property type="evidence" value="ECO:0000318"/>
    <property type="project" value="GO_Central"/>
</dbReference>
<proteinExistence type="predicted"/>
<dbReference type="InterPro" id="IPR013083">
    <property type="entry name" value="Znf_RING/FYVE/PHD"/>
</dbReference>
<evidence type="ECO:0000313" key="8">
    <source>
        <dbReference type="Proteomes" id="UP000026915"/>
    </source>
</evidence>
<accession>A0A061FKR2</accession>